<dbReference type="PANTHER" id="PTHR40943">
    <property type="entry name" value="CYTOPLASMIC PROTEIN-RELATED"/>
    <property type="match status" value="1"/>
</dbReference>
<dbReference type="Pfam" id="PF05899">
    <property type="entry name" value="Cupin_3"/>
    <property type="match status" value="1"/>
</dbReference>
<evidence type="ECO:0000259" key="1">
    <source>
        <dbReference type="Pfam" id="PF05899"/>
    </source>
</evidence>
<dbReference type="Proteomes" id="UP001062443">
    <property type="component" value="Unassembled WGS sequence"/>
</dbReference>
<dbReference type="PANTHER" id="PTHR40943:SF1">
    <property type="entry name" value="CYTOPLASMIC PROTEIN"/>
    <property type="match status" value="1"/>
</dbReference>
<organism evidence="2 3">
    <name type="scientific">Neokomagataea tanensis NBRC 106556</name>
    <dbReference type="NCBI Taxonomy" id="1223519"/>
    <lineage>
        <taxon>Bacteria</taxon>
        <taxon>Pseudomonadati</taxon>
        <taxon>Pseudomonadota</taxon>
        <taxon>Alphaproteobacteria</taxon>
        <taxon>Acetobacterales</taxon>
        <taxon>Acetobacteraceae</taxon>
        <taxon>Neokomagataea</taxon>
    </lineage>
</organism>
<proteinExistence type="predicted"/>
<sequence length="121" mass="13566">MRLFMTLLLPITTQQNFPPRASVAEPERLISGAPAFKTWALDTSRDGNVRTGMWQATPGITHSIKGNAFEFCHILEGLVKIVENNGETYLFKAGDSFIMKPGFMGTWETIETVKKIYVLVE</sequence>
<reference evidence="2" key="1">
    <citation type="submission" date="2013-04" db="EMBL/GenBank/DDBJ databases">
        <title>The genome sequencing project of 58 acetic acid bacteria.</title>
        <authorList>
            <person name="Okamoto-Kainuma A."/>
            <person name="Ishikawa M."/>
            <person name="Umino S."/>
            <person name="Koizumi Y."/>
            <person name="Shiwa Y."/>
            <person name="Yoshikawa H."/>
            <person name="Matsutani M."/>
            <person name="Matsushita K."/>
        </authorList>
    </citation>
    <scope>NUCLEOTIDE SEQUENCE</scope>
    <source>
        <strain evidence="2">NBRC 106556</strain>
    </source>
</reference>
<dbReference type="CDD" id="cd02227">
    <property type="entry name" value="cupin_TM1112-like"/>
    <property type="match status" value="1"/>
</dbReference>
<accession>A0ABQ0QIX3</accession>
<gene>
    <name evidence="2" type="ORF">AA106556_1077</name>
</gene>
<protein>
    <recommendedName>
        <fullName evidence="1">(S)-ureidoglycine aminohydrolase cupin domain-containing protein</fullName>
    </recommendedName>
</protein>
<keyword evidence="3" id="KW-1185">Reference proteome</keyword>
<feature type="domain" description="(S)-ureidoglycine aminohydrolase cupin" evidence="1">
    <location>
        <begin position="44"/>
        <end position="117"/>
    </location>
</feature>
<name>A0ABQ0QIX3_9PROT</name>
<dbReference type="SUPFAM" id="SSF51182">
    <property type="entry name" value="RmlC-like cupins"/>
    <property type="match status" value="1"/>
</dbReference>
<dbReference type="EMBL" id="BAQB01000012">
    <property type="protein sequence ID" value="GBR46338.1"/>
    <property type="molecule type" value="Genomic_DNA"/>
</dbReference>
<evidence type="ECO:0000313" key="2">
    <source>
        <dbReference type="EMBL" id="GBR46338.1"/>
    </source>
</evidence>
<comment type="caution">
    <text evidence="2">The sequence shown here is derived from an EMBL/GenBank/DDBJ whole genome shotgun (WGS) entry which is preliminary data.</text>
</comment>
<evidence type="ECO:0000313" key="3">
    <source>
        <dbReference type="Proteomes" id="UP001062443"/>
    </source>
</evidence>
<dbReference type="InterPro" id="IPR014710">
    <property type="entry name" value="RmlC-like_jellyroll"/>
</dbReference>
<dbReference type="Gene3D" id="2.60.120.10">
    <property type="entry name" value="Jelly Rolls"/>
    <property type="match status" value="1"/>
</dbReference>
<dbReference type="InterPro" id="IPR011051">
    <property type="entry name" value="RmlC_Cupin_sf"/>
</dbReference>
<dbReference type="InterPro" id="IPR008579">
    <property type="entry name" value="UGlyAH_Cupin_dom"/>
</dbReference>